<evidence type="ECO:0000256" key="1">
    <source>
        <dbReference type="SAM" id="SignalP"/>
    </source>
</evidence>
<keyword evidence="3" id="KW-1185">Reference proteome</keyword>
<evidence type="ECO:0000313" key="2">
    <source>
        <dbReference type="EMBL" id="ORY43015.1"/>
    </source>
</evidence>
<proteinExistence type="predicted"/>
<reference evidence="2 3" key="1">
    <citation type="submission" date="2016-07" db="EMBL/GenBank/DDBJ databases">
        <title>Pervasive Adenine N6-methylation of Active Genes in Fungi.</title>
        <authorList>
            <consortium name="DOE Joint Genome Institute"/>
            <person name="Mondo S.J."/>
            <person name="Dannebaum R.O."/>
            <person name="Kuo R.C."/>
            <person name="Labutti K."/>
            <person name="Haridas S."/>
            <person name="Kuo A."/>
            <person name="Salamov A."/>
            <person name="Ahrendt S.R."/>
            <person name="Lipzen A."/>
            <person name="Sullivan W."/>
            <person name="Andreopoulos W.B."/>
            <person name="Clum A."/>
            <person name="Lindquist E."/>
            <person name="Daum C."/>
            <person name="Ramamoorthy G.K."/>
            <person name="Gryganskyi A."/>
            <person name="Culley D."/>
            <person name="Magnuson J.K."/>
            <person name="James T.Y."/>
            <person name="O'Malley M.A."/>
            <person name="Stajich J.E."/>
            <person name="Spatafora J.W."/>
            <person name="Visel A."/>
            <person name="Grigoriev I.V."/>
        </authorList>
    </citation>
    <scope>NUCLEOTIDE SEQUENCE [LARGE SCALE GENOMIC DNA]</scope>
    <source>
        <strain evidence="2 3">JEL800</strain>
    </source>
</reference>
<dbReference type="EMBL" id="MCGO01000026">
    <property type="protein sequence ID" value="ORY43015.1"/>
    <property type="molecule type" value="Genomic_DNA"/>
</dbReference>
<accession>A0A1Y2C9M4</accession>
<organism evidence="2 3">
    <name type="scientific">Rhizoclosmatium globosum</name>
    <dbReference type="NCBI Taxonomy" id="329046"/>
    <lineage>
        <taxon>Eukaryota</taxon>
        <taxon>Fungi</taxon>
        <taxon>Fungi incertae sedis</taxon>
        <taxon>Chytridiomycota</taxon>
        <taxon>Chytridiomycota incertae sedis</taxon>
        <taxon>Chytridiomycetes</taxon>
        <taxon>Chytridiales</taxon>
        <taxon>Chytriomycetaceae</taxon>
        <taxon>Rhizoclosmatium</taxon>
    </lineage>
</organism>
<comment type="caution">
    <text evidence="2">The sequence shown here is derived from an EMBL/GenBank/DDBJ whole genome shotgun (WGS) entry which is preliminary data.</text>
</comment>
<gene>
    <name evidence="2" type="ORF">BCR33DRAFT_820645</name>
</gene>
<keyword evidence="1" id="KW-0732">Signal</keyword>
<protein>
    <recommendedName>
        <fullName evidence="4">Receptor ligand binding region domain-containing protein</fullName>
    </recommendedName>
</protein>
<feature type="chain" id="PRO_5010998317" description="Receptor ligand binding region domain-containing protein" evidence="1">
    <location>
        <begin position="23"/>
        <end position="538"/>
    </location>
</feature>
<name>A0A1Y2C9M4_9FUNG</name>
<evidence type="ECO:0000313" key="3">
    <source>
        <dbReference type="Proteomes" id="UP000193642"/>
    </source>
</evidence>
<dbReference type="Proteomes" id="UP000193642">
    <property type="component" value="Unassembled WGS sequence"/>
</dbReference>
<feature type="signal peptide" evidence="1">
    <location>
        <begin position="1"/>
        <end position="22"/>
    </location>
</feature>
<dbReference type="AlphaFoldDB" id="A0A1Y2C9M4"/>
<sequence>MTFPIKIIIFMSSFSCLCYCFGKQTRTVTVEHRLNMLGEQFTTVVFTVEPDKDEFVRRRRRITNERSFLAEIHRLHITANESMVLMNCWVNFAAGSLDASLLMLWLLNCLNPPDYWLITDLTRISEASEFSSDKTSLSKYAKRSLNAIEAPLTDLTLFEIIFPCKSYPLFHIIDYSVGVNEAILPYFVCVAQRTGTEREISFTHCAADCFATLFVFISYALGVETNENPSTAVIQNAVRSTLAFIDQHLSQDFEGIAVVDFMVVVSMSRTQKVVFKHRNGDDADDIMDDSIGAIGDYVAQLENDAKKAMMPVLWHSAVLKRKAVTIGKAPNCITYKATFGDQQTPLSKSATRLSTFESVDSSRSASSSAAMVDEKVHPIALIPPFQSTVLVDFHNNNFPNEAELLNTISACCYVAHYYGSVIEAVACNTSTLSAAKLNALKAYQVVILPQGVKKAASVETVLVDYCFSLIKPREPGRCFVICTNQIQAAPLLRTIAEHGRTVILITWDAELMTKTIEYLDPQNPQVFKLDDIILNLSC</sequence>
<evidence type="ECO:0008006" key="4">
    <source>
        <dbReference type="Google" id="ProtNLM"/>
    </source>
</evidence>